<comment type="function">
    <text evidence="1">Nucleoside permease that transports adenosine and guanosine.</text>
</comment>
<dbReference type="Gene3D" id="3.40.50.1580">
    <property type="entry name" value="Nucleoside phosphorylase domain"/>
    <property type="match status" value="1"/>
</dbReference>
<sequence>MNWVLVGSLLSCLFLGASSALIAPQVIILSMFTSEANVWYGIPEFNVLAQNTTIPGLSPLFPQIHCTADGTICQLTLGEGEINAATSIAALVFSPLTNLTSTYFLIAGIAGVNPKVATIGSVTFARYAVQVALQMEIDAREIPANFSTGYFPQDSTGPGDFPGTFYGTEVFEVNDALRQLAFSAAQMAQLNDTEAAIQLRAQYAASPDFAPANNVSGPSVVLCDTATSDNFWDGALLGEAFENTTKVFTNQTGVYCSTQQEDNATLEALLRGALSGLVDFSRVIVMRTTSDFDRQPPGETALEQVLGPSPGHTPAVANLHLAGVEVVEMIAEGWSATFENGVPPTNYIGDVFGSLGGNPDFGPGSRFGGEPANNA</sequence>
<dbReference type="PANTHER" id="PTHR38643:SF1">
    <property type="entry name" value="PURINE NUCLEOSIDE PERMEASE C285.05-RELATED"/>
    <property type="match status" value="1"/>
</dbReference>
<comment type="similarity">
    <text evidence="1">Belongs to the NUP family.</text>
</comment>
<feature type="chain" id="PRO_5034487417" evidence="2">
    <location>
        <begin position="20"/>
        <end position="375"/>
    </location>
</feature>
<accession>A0A8H6XI39</accession>
<evidence type="ECO:0000313" key="4">
    <source>
        <dbReference type="Proteomes" id="UP000623467"/>
    </source>
</evidence>
<proteinExistence type="inferred from homology"/>
<keyword evidence="4" id="KW-1185">Reference proteome</keyword>
<protein>
    <submittedName>
        <fullName evidence="3">Purine nucleoside permease</fullName>
    </submittedName>
</protein>
<reference evidence="3" key="1">
    <citation type="submission" date="2020-05" db="EMBL/GenBank/DDBJ databases">
        <title>Mycena genomes resolve the evolution of fungal bioluminescence.</title>
        <authorList>
            <person name="Tsai I.J."/>
        </authorList>
    </citation>
    <scope>NUCLEOTIDE SEQUENCE</scope>
    <source>
        <strain evidence="3">160909Yilan</strain>
    </source>
</reference>
<dbReference type="GO" id="GO:0003824">
    <property type="term" value="F:catalytic activity"/>
    <property type="evidence" value="ECO:0007669"/>
    <property type="project" value="InterPro"/>
</dbReference>
<organism evidence="3 4">
    <name type="scientific">Mycena sanguinolenta</name>
    <dbReference type="NCBI Taxonomy" id="230812"/>
    <lineage>
        <taxon>Eukaryota</taxon>
        <taxon>Fungi</taxon>
        <taxon>Dikarya</taxon>
        <taxon>Basidiomycota</taxon>
        <taxon>Agaricomycotina</taxon>
        <taxon>Agaricomycetes</taxon>
        <taxon>Agaricomycetidae</taxon>
        <taxon>Agaricales</taxon>
        <taxon>Marasmiineae</taxon>
        <taxon>Mycenaceae</taxon>
        <taxon>Mycena</taxon>
    </lineage>
</organism>
<dbReference type="EMBL" id="JACAZH010000028">
    <property type="protein sequence ID" value="KAF7341069.1"/>
    <property type="molecule type" value="Genomic_DNA"/>
</dbReference>
<dbReference type="GO" id="GO:0055085">
    <property type="term" value="P:transmembrane transport"/>
    <property type="evidence" value="ECO:0007669"/>
    <property type="project" value="InterPro"/>
</dbReference>
<name>A0A8H6XI39_9AGAR</name>
<dbReference type="InterPro" id="IPR009486">
    <property type="entry name" value="Pur_nuclsid_perm"/>
</dbReference>
<evidence type="ECO:0000313" key="3">
    <source>
        <dbReference type="EMBL" id="KAF7341069.1"/>
    </source>
</evidence>
<dbReference type="PIRSF" id="PIRSF013171">
    <property type="entry name" value="Pur_nuclsid_perm"/>
    <property type="match status" value="1"/>
</dbReference>
<evidence type="ECO:0000256" key="1">
    <source>
        <dbReference type="PIRNR" id="PIRNR013171"/>
    </source>
</evidence>
<dbReference type="Pfam" id="PF06516">
    <property type="entry name" value="NUP"/>
    <property type="match status" value="1"/>
</dbReference>
<keyword evidence="2" id="KW-0732">Signal</keyword>
<keyword evidence="1" id="KW-0813">Transport</keyword>
<dbReference type="Proteomes" id="UP000623467">
    <property type="component" value="Unassembled WGS sequence"/>
</dbReference>
<feature type="signal peptide" evidence="2">
    <location>
        <begin position="1"/>
        <end position="19"/>
    </location>
</feature>
<dbReference type="InterPro" id="IPR035994">
    <property type="entry name" value="Nucleoside_phosphorylase_sf"/>
</dbReference>
<dbReference type="AlphaFoldDB" id="A0A8H6XI39"/>
<dbReference type="GO" id="GO:0009116">
    <property type="term" value="P:nucleoside metabolic process"/>
    <property type="evidence" value="ECO:0007669"/>
    <property type="project" value="InterPro"/>
</dbReference>
<dbReference type="GO" id="GO:0005783">
    <property type="term" value="C:endoplasmic reticulum"/>
    <property type="evidence" value="ECO:0007669"/>
    <property type="project" value="TreeGrafter"/>
</dbReference>
<comment type="caution">
    <text evidence="3">The sequence shown here is derived from an EMBL/GenBank/DDBJ whole genome shotgun (WGS) entry which is preliminary data.</text>
</comment>
<dbReference type="PANTHER" id="PTHR38643">
    <property type="entry name" value="PURINE NUCLEOSIDE PERMEASE C285.05-RELATED"/>
    <property type="match status" value="1"/>
</dbReference>
<evidence type="ECO:0000256" key="2">
    <source>
        <dbReference type="SAM" id="SignalP"/>
    </source>
</evidence>
<dbReference type="OrthoDB" id="2331083at2759"/>
<gene>
    <name evidence="3" type="ORF">MSAN_02093000</name>
</gene>